<dbReference type="InterPro" id="IPR001482">
    <property type="entry name" value="T2SS/T4SS_dom"/>
</dbReference>
<keyword evidence="3" id="KW-0067">ATP-binding</keyword>
<dbReference type="RefSeq" id="WP_153418721.1">
    <property type="nucleotide sequence ID" value="NZ_WFLM01000002.1"/>
</dbReference>
<dbReference type="InterPro" id="IPR003593">
    <property type="entry name" value="AAA+_ATPase"/>
</dbReference>
<dbReference type="FunFam" id="3.30.450.90:FF:000001">
    <property type="entry name" value="Type II secretion system ATPase GspE"/>
    <property type="match status" value="1"/>
</dbReference>
<proteinExistence type="inferred from homology"/>
<keyword evidence="6" id="KW-1185">Reference proteome</keyword>
<evidence type="ECO:0000313" key="6">
    <source>
        <dbReference type="Proteomes" id="UP000437748"/>
    </source>
</evidence>
<dbReference type="InterPro" id="IPR027417">
    <property type="entry name" value="P-loop_NTPase"/>
</dbReference>
<gene>
    <name evidence="5" type="ORF">GCL60_04370</name>
</gene>
<dbReference type="GO" id="GO:0005886">
    <property type="term" value="C:plasma membrane"/>
    <property type="evidence" value="ECO:0007669"/>
    <property type="project" value="TreeGrafter"/>
</dbReference>
<dbReference type="PANTHER" id="PTHR30258">
    <property type="entry name" value="TYPE II SECRETION SYSTEM PROTEIN GSPE-RELATED"/>
    <property type="match status" value="1"/>
</dbReference>
<dbReference type="PANTHER" id="PTHR30258:SF2">
    <property type="entry name" value="COMG OPERON PROTEIN 1"/>
    <property type="match status" value="1"/>
</dbReference>
<organism evidence="5 6">
    <name type="scientific">Silvanigrella paludirubra</name>
    <dbReference type="NCBI Taxonomy" id="2499159"/>
    <lineage>
        <taxon>Bacteria</taxon>
        <taxon>Pseudomonadati</taxon>
        <taxon>Bdellovibrionota</taxon>
        <taxon>Oligoflexia</taxon>
        <taxon>Silvanigrellales</taxon>
        <taxon>Silvanigrellaceae</taxon>
        <taxon>Silvanigrella</taxon>
    </lineage>
</organism>
<dbReference type="Pfam" id="PF05157">
    <property type="entry name" value="MshEN"/>
    <property type="match status" value="1"/>
</dbReference>
<dbReference type="InterPro" id="IPR007831">
    <property type="entry name" value="T2SS_GspE_N"/>
</dbReference>
<dbReference type="AlphaFoldDB" id="A0A6N6VXP8"/>
<name>A0A6N6VXP8_9BACT</name>
<dbReference type="SUPFAM" id="SSF160246">
    <property type="entry name" value="EspE N-terminal domain-like"/>
    <property type="match status" value="1"/>
</dbReference>
<protein>
    <submittedName>
        <fullName evidence="5">Type II secretion system protein GspE</fullName>
    </submittedName>
</protein>
<dbReference type="OrthoDB" id="5288019at2"/>
<sequence>MTNKQENTNNSDAVNNIFSKIKATKENIDANEYSSKNRNMEDILHNDFRISQNQIEEAILEQKATNRSLSEILIENELILEVDMLKALAIHLNLEFRDNFPFHEINPKLISKLNISFCLQHMFIPISEDELNVTVAVANPLDTVSIDDLRVLLNKNIKRIVAPKDLVEAAINNVFERQELVDQNKGLTADDEIDGIEGLDVAHNLLQDNEEAPVRKEVTAIIRRSISEKASDIHIEPFEDRVSVRFRVDGRLKEVRVIPKKYQSSVSTRIKILAKLNIAESRLPQDGRITLKVGTREIDVRVSTLPIKFGERIVLRILDKSGGLPNLDDIGLPKALLKNFKQVINQKHGIVLVTGPTGSGKTTTLASALMHINKPDVSIITVEDPVEVQLPGVSQVEVNDRAGLSFAAALRSILRQNPNIILIGEIRDAETAQIAVQASITGHLVFSTLHTNDTAASVTRLVDFGIEPFQITTAVVAILAVRLVRKVCMNCREQTTHTAEELNLFGLTTKQTAGKVFYKARDGGCPNCKTSGYSGRIGIYELLVFDEHVRNFVLKSSDGASLKKMCVQRGMKTLRDSAQERFLNGETTLEEALYATQAEHEQENEVI</sequence>
<evidence type="ECO:0000259" key="4">
    <source>
        <dbReference type="SMART" id="SM00382"/>
    </source>
</evidence>
<dbReference type="Pfam" id="PF00437">
    <property type="entry name" value="T2SSE"/>
    <property type="match status" value="1"/>
</dbReference>
<dbReference type="Proteomes" id="UP000437748">
    <property type="component" value="Unassembled WGS sequence"/>
</dbReference>
<reference evidence="5 6" key="1">
    <citation type="submission" date="2019-10" db="EMBL/GenBank/DDBJ databases">
        <title>New species of Slilvanegrellaceae.</title>
        <authorList>
            <person name="Pitt A."/>
            <person name="Hahn M.W."/>
        </authorList>
    </citation>
    <scope>NUCLEOTIDE SEQUENCE [LARGE SCALE GENOMIC DNA]</scope>
    <source>
        <strain evidence="5 6">SP-Ram-0.45-NSY-1</strain>
    </source>
</reference>
<dbReference type="Gene3D" id="3.30.300.160">
    <property type="entry name" value="Type II secretion system, protein E, N-terminal domain"/>
    <property type="match status" value="1"/>
</dbReference>
<evidence type="ECO:0000313" key="5">
    <source>
        <dbReference type="EMBL" id="KAB8039496.1"/>
    </source>
</evidence>
<comment type="similarity">
    <text evidence="1">Belongs to the GSP E family.</text>
</comment>
<dbReference type="SUPFAM" id="SSF52540">
    <property type="entry name" value="P-loop containing nucleoside triphosphate hydrolases"/>
    <property type="match status" value="1"/>
</dbReference>
<dbReference type="GO" id="GO:0016887">
    <property type="term" value="F:ATP hydrolysis activity"/>
    <property type="evidence" value="ECO:0007669"/>
    <property type="project" value="TreeGrafter"/>
</dbReference>
<dbReference type="SMART" id="SM00382">
    <property type="entry name" value="AAA"/>
    <property type="match status" value="1"/>
</dbReference>
<accession>A0A6N6VXP8</accession>
<feature type="domain" description="AAA+ ATPase" evidence="4">
    <location>
        <begin position="347"/>
        <end position="468"/>
    </location>
</feature>
<dbReference type="InterPro" id="IPR037257">
    <property type="entry name" value="T2SS_E_N_sf"/>
</dbReference>
<dbReference type="EMBL" id="WFLM01000002">
    <property type="protein sequence ID" value="KAB8039496.1"/>
    <property type="molecule type" value="Genomic_DNA"/>
</dbReference>
<evidence type="ECO:0000256" key="3">
    <source>
        <dbReference type="ARBA" id="ARBA00022840"/>
    </source>
</evidence>
<dbReference type="GO" id="GO:0005524">
    <property type="term" value="F:ATP binding"/>
    <property type="evidence" value="ECO:0007669"/>
    <property type="project" value="UniProtKB-KW"/>
</dbReference>
<dbReference type="FunFam" id="3.40.50.300:FF:000398">
    <property type="entry name" value="Type IV pilus assembly ATPase PilB"/>
    <property type="match status" value="1"/>
</dbReference>
<keyword evidence="2" id="KW-0547">Nucleotide-binding</keyword>
<dbReference type="CDD" id="cd01129">
    <property type="entry name" value="PulE-GspE-like"/>
    <property type="match status" value="1"/>
</dbReference>
<dbReference type="Gene3D" id="3.40.50.300">
    <property type="entry name" value="P-loop containing nucleotide triphosphate hydrolases"/>
    <property type="match status" value="1"/>
</dbReference>
<evidence type="ECO:0000256" key="1">
    <source>
        <dbReference type="ARBA" id="ARBA00006611"/>
    </source>
</evidence>
<evidence type="ECO:0000256" key="2">
    <source>
        <dbReference type="ARBA" id="ARBA00022741"/>
    </source>
</evidence>
<comment type="caution">
    <text evidence="5">The sequence shown here is derived from an EMBL/GenBank/DDBJ whole genome shotgun (WGS) entry which is preliminary data.</text>
</comment>
<dbReference type="Gene3D" id="3.30.450.90">
    <property type="match status" value="1"/>
</dbReference>